<dbReference type="CDD" id="cd04622">
    <property type="entry name" value="CBS_pair_HRP1_like"/>
    <property type="match status" value="1"/>
</dbReference>
<dbReference type="PANTHER" id="PTHR43080:SF2">
    <property type="entry name" value="CBS DOMAIN-CONTAINING PROTEIN"/>
    <property type="match status" value="1"/>
</dbReference>
<feature type="domain" description="CBS" evidence="3">
    <location>
        <begin position="73"/>
        <end position="129"/>
    </location>
</feature>
<dbReference type="PROSITE" id="PS51371">
    <property type="entry name" value="CBS"/>
    <property type="match status" value="2"/>
</dbReference>
<name>A0A7X6DP22_9BACT</name>
<evidence type="ECO:0000259" key="3">
    <source>
        <dbReference type="PROSITE" id="PS51371"/>
    </source>
</evidence>
<dbReference type="Proteomes" id="UP000534783">
    <property type="component" value="Unassembled WGS sequence"/>
</dbReference>
<evidence type="ECO:0000256" key="2">
    <source>
        <dbReference type="PROSITE-ProRule" id="PRU00703"/>
    </source>
</evidence>
<proteinExistence type="predicted"/>
<evidence type="ECO:0000313" key="4">
    <source>
        <dbReference type="EMBL" id="NKE70786.1"/>
    </source>
</evidence>
<comment type="caution">
    <text evidence="4">The sequence shown here is derived from an EMBL/GenBank/DDBJ whole genome shotgun (WGS) entry which is preliminary data.</text>
</comment>
<dbReference type="InterPro" id="IPR000644">
    <property type="entry name" value="CBS_dom"/>
</dbReference>
<sequence>MKCKDIMTQNPSYCSPEEMSVKAARIMRDEDVGIVPVCEEDKKLVGVVTDRDLCLTVVAEERHPREVKVLECMSEDLVTCKPEDDVQKAADLMKEYQVRRIPVVDDQGRILGMIAQADIALKVGKPEEVTETVQEISKPSKAA</sequence>
<dbReference type="RefSeq" id="WP_168059020.1">
    <property type="nucleotide sequence ID" value="NZ_VTOW01000001.1"/>
</dbReference>
<dbReference type="InterPro" id="IPR051257">
    <property type="entry name" value="Diverse_CBS-Domain"/>
</dbReference>
<dbReference type="Gene3D" id="3.10.580.10">
    <property type="entry name" value="CBS-domain"/>
    <property type="match status" value="1"/>
</dbReference>
<dbReference type="SMART" id="SM00116">
    <property type="entry name" value="CBS"/>
    <property type="match status" value="2"/>
</dbReference>
<gene>
    <name evidence="4" type="ORF">MNODULE_08550</name>
</gene>
<organism evidence="4 5">
    <name type="scientific">Candidatus Manganitrophus noduliformans</name>
    <dbReference type="NCBI Taxonomy" id="2606439"/>
    <lineage>
        <taxon>Bacteria</taxon>
        <taxon>Pseudomonadati</taxon>
        <taxon>Nitrospirota</taxon>
        <taxon>Nitrospiria</taxon>
        <taxon>Candidatus Troglogloeales</taxon>
        <taxon>Candidatus Manganitrophaceae</taxon>
        <taxon>Candidatus Manganitrophus</taxon>
    </lineage>
</organism>
<keyword evidence="1 2" id="KW-0129">CBS domain</keyword>
<protein>
    <submittedName>
        <fullName evidence="4">CBS domain-containing protein</fullName>
    </submittedName>
</protein>
<evidence type="ECO:0000256" key="1">
    <source>
        <dbReference type="ARBA" id="ARBA00023122"/>
    </source>
</evidence>
<evidence type="ECO:0000313" key="5">
    <source>
        <dbReference type="Proteomes" id="UP000534783"/>
    </source>
</evidence>
<reference evidence="4 5" key="1">
    <citation type="journal article" date="2020" name="Nature">
        <title>Bacterial chemolithoautotrophy via manganese oxidation.</title>
        <authorList>
            <person name="Yu H."/>
            <person name="Leadbetter J.R."/>
        </authorList>
    </citation>
    <scope>NUCLEOTIDE SEQUENCE [LARGE SCALE GENOMIC DNA]</scope>
    <source>
        <strain evidence="4 5">Mn-1</strain>
    </source>
</reference>
<accession>A0A7X6DP22</accession>
<dbReference type="AlphaFoldDB" id="A0A7X6DP22"/>
<dbReference type="EMBL" id="VTOW01000001">
    <property type="protein sequence ID" value="NKE70786.1"/>
    <property type="molecule type" value="Genomic_DNA"/>
</dbReference>
<dbReference type="InterPro" id="IPR046342">
    <property type="entry name" value="CBS_dom_sf"/>
</dbReference>
<dbReference type="Pfam" id="PF00571">
    <property type="entry name" value="CBS"/>
    <property type="match status" value="2"/>
</dbReference>
<dbReference type="SUPFAM" id="SSF54631">
    <property type="entry name" value="CBS-domain pair"/>
    <property type="match status" value="1"/>
</dbReference>
<dbReference type="PANTHER" id="PTHR43080">
    <property type="entry name" value="CBS DOMAIN-CONTAINING PROTEIN CBSX3, MITOCHONDRIAL"/>
    <property type="match status" value="1"/>
</dbReference>
<keyword evidence="5" id="KW-1185">Reference proteome</keyword>
<feature type="domain" description="CBS" evidence="3">
    <location>
        <begin position="7"/>
        <end position="65"/>
    </location>
</feature>